<feature type="binding site" evidence="8">
    <location>
        <begin position="95"/>
        <end position="97"/>
    </location>
    <ligand>
        <name>5-amino-6-(D-ribitylamino)uracil</name>
        <dbReference type="ChEBI" id="CHEBI:15934"/>
    </ligand>
</feature>
<dbReference type="PANTHER" id="PTHR21058">
    <property type="entry name" value="6,7-DIMETHYL-8-RIBITYLLUMAZINE SYNTHASE DMRL SYNTHASE LUMAZINE SYNTHASE"/>
    <property type="match status" value="1"/>
</dbReference>
<dbReference type="EMBL" id="CP045851">
    <property type="protein sequence ID" value="QGG95195.1"/>
    <property type="molecule type" value="Genomic_DNA"/>
</dbReference>
<feature type="binding site" evidence="8">
    <location>
        <begin position="71"/>
        <end position="73"/>
    </location>
    <ligand>
        <name>5-amino-6-(D-ribitylamino)uracil</name>
        <dbReference type="ChEBI" id="CHEBI:15934"/>
    </ligand>
</feature>
<evidence type="ECO:0000256" key="2">
    <source>
        <dbReference type="ARBA" id="ARBA00007424"/>
    </source>
</evidence>
<dbReference type="SUPFAM" id="SSF52121">
    <property type="entry name" value="Lumazine synthase"/>
    <property type="match status" value="1"/>
</dbReference>
<comment type="pathway">
    <text evidence="1 8">Cofactor biosynthesis; riboflavin biosynthesis; riboflavin from 2-hydroxy-3-oxobutyl phosphate and 5-amino-6-(D-ribitylamino)uracil: step 1/2.</text>
</comment>
<dbReference type="EC" id="2.5.1.78" evidence="3 8"/>
<accession>A0A5Q2RPQ8</accession>
<feature type="binding site" evidence="8">
    <location>
        <position position="37"/>
    </location>
    <ligand>
        <name>5-amino-6-(D-ribitylamino)uracil</name>
        <dbReference type="ChEBI" id="CHEBI:15934"/>
    </ligand>
</feature>
<feature type="binding site" evidence="8">
    <location>
        <position position="142"/>
    </location>
    <ligand>
        <name>(2S)-2-hydroxy-3-oxobutyl phosphate</name>
        <dbReference type="ChEBI" id="CHEBI:58830"/>
    </ligand>
</feature>
<dbReference type="InterPro" id="IPR034964">
    <property type="entry name" value="LS"/>
</dbReference>
<comment type="catalytic activity">
    <reaction evidence="6 8">
        <text>(2S)-2-hydroxy-3-oxobutyl phosphate + 5-amino-6-(D-ribitylamino)uracil = 6,7-dimethyl-8-(1-D-ribityl)lumazine + phosphate + 2 H2O + H(+)</text>
        <dbReference type="Rhea" id="RHEA:26152"/>
        <dbReference type="ChEBI" id="CHEBI:15377"/>
        <dbReference type="ChEBI" id="CHEBI:15378"/>
        <dbReference type="ChEBI" id="CHEBI:15934"/>
        <dbReference type="ChEBI" id="CHEBI:43474"/>
        <dbReference type="ChEBI" id="CHEBI:58201"/>
        <dbReference type="ChEBI" id="CHEBI:58830"/>
        <dbReference type="EC" id="2.5.1.78"/>
    </reaction>
</comment>
<evidence type="ECO:0000256" key="4">
    <source>
        <dbReference type="ARBA" id="ARBA00022619"/>
    </source>
</evidence>
<feature type="binding site" evidence="8">
    <location>
        <position position="128"/>
    </location>
    <ligand>
        <name>5-amino-6-(D-ribitylamino)uracil</name>
        <dbReference type="ChEBI" id="CHEBI:15934"/>
    </ligand>
</feature>
<evidence type="ECO:0000256" key="1">
    <source>
        <dbReference type="ARBA" id="ARBA00004917"/>
    </source>
</evidence>
<evidence type="ECO:0000256" key="6">
    <source>
        <dbReference type="ARBA" id="ARBA00048785"/>
    </source>
</evidence>
<keyword evidence="4 8" id="KW-0686">Riboflavin biosynthesis</keyword>
<keyword evidence="5 8" id="KW-0808">Transferase</keyword>
<dbReference type="FunFam" id="3.40.50.960:FF:000001">
    <property type="entry name" value="6,7-dimethyl-8-ribityllumazine synthase"/>
    <property type="match status" value="1"/>
</dbReference>
<dbReference type="UniPathway" id="UPA00275">
    <property type="reaction ID" value="UER00404"/>
</dbReference>
<evidence type="ECO:0000256" key="5">
    <source>
        <dbReference type="ARBA" id="ARBA00022679"/>
    </source>
</evidence>
<dbReference type="GO" id="GO:0005829">
    <property type="term" value="C:cytosol"/>
    <property type="evidence" value="ECO:0007669"/>
    <property type="project" value="TreeGrafter"/>
</dbReference>
<dbReference type="NCBIfam" id="TIGR00114">
    <property type="entry name" value="lumazine-synth"/>
    <property type="match status" value="1"/>
</dbReference>
<dbReference type="GO" id="GO:0009231">
    <property type="term" value="P:riboflavin biosynthetic process"/>
    <property type="evidence" value="ECO:0007669"/>
    <property type="project" value="UniProtKB-UniRule"/>
</dbReference>
<sequence>MSTDSPTTPTSRPWSPTVVEALLDGTGMRIGIVCGRFNDLVTERLLAGAEGGLRRHGVDGDDVTVVWVPGGYEIPLVARRLAASGGCDAVIALGAVIRGATGHYDQVANQVAAGLQRASMDTDVPVVFGVLTVESIEQALERAGTKAGNKGEEAAVTAIEMVDVLRRLPGPSA</sequence>
<dbReference type="Gene3D" id="3.40.50.960">
    <property type="entry name" value="Lumazine/riboflavin synthase"/>
    <property type="match status" value="1"/>
</dbReference>
<protein>
    <recommendedName>
        <fullName evidence="7 8">6,7-dimethyl-8-ribityllumazine synthase</fullName>
        <shortName evidence="8">DMRL synthase</shortName>
        <shortName evidence="8">LS</shortName>
        <shortName evidence="8">Lumazine synthase</shortName>
        <ecNumber evidence="3 8">2.5.1.78</ecNumber>
    </recommendedName>
</protein>
<comment type="function">
    <text evidence="8">Catalyzes the formation of 6,7-dimethyl-8-ribityllumazine by condensation of 5-amino-6-(D-ribitylamino)uracil with 3,4-dihydroxy-2-butanone 4-phosphate. This is the penultimate step in the biosynthesis of riboflavin.</text>
</comment>
<evidence type="ECO:0000313" key="10">
    <source>
        <dbReference type="Proteomes" id="UP000334019"/>
    </source>
</evidence>
<dbReference type="Proteomes" id="UP000334019">
    <property type="component" value="Chromosome"/>
</dbReference>
<evidence type="ECO:0000256" key="3">
    <source>
        <dbReference type="ARBA" id="ARBA00012664"/>
    </source>
</evidence>
<evidence type="ECO:0000256" key="7">
    <source>
        <dbReference type="ARBA" id="ARBA00072606"/>
    </source>
</evidence>
<dbReference type="GO" id="GO:0009349">
    <property type="term" value="C:riboflavin synthase complex"/>
    <property type="evidence" value="ECO:0007669"/>
    <property type="project" value="UniProtKB-UniRule"/>
</dbReference>
<dbReference type="InterPro" id="IPR002180">
    <property type="entry name" value="LS/RS"/>
</dbReference>
<dbReference type="GO" id="GO:0000906">
    <property type="term" value="F:6,7-dimethyl-8-ribityllumazine synthase activity"/>
    <property type="evidence" value="ECO:0007669"/>
    <property type="project" value="UniProtKB-UniRule"/>
</dbReference>
<name>A0A5Q2RPQ8_9ACTN</name>
<dbReference type="CDD" id="cd09209">
    <property type="entry name" value="Lumazine_synthase-I"/>
    <property type="match status" value="1"/>
</dbReference>
<dbReference type="NCBIfam" id="NF000812">
    <property type="entry name" value="PRK00061.1-4"/>
    <property type="match status" value="1"/>
</dbReference>
<comment type="similarity">
    <text evidence="2 8">Belongs to the DMRL synthase family.</text>
</comment>
<dbReference type="HAMAP" id="MF_00178">
    <property type="entry name" value="Lumazine_synth"/>
    <property type="match status" value="1"/>
</dbReference>
<dbReference type="AlphaFoldDB" id="A0A5Q2RPQ8"/>
<evidence type="ECO:0000256" key="8">
    <source>
        <dbReference type="HAMAP-Rule" id="MF_00178"/>
    </source>
</evidence>
<dbReference type="PANTHER" id="PTHR21058:SF0">
    <property type="entry name" value="6,7-DIMETHYL-8-RIBITYLLUMAZINE SYNTHASE"/>
    <property type="match status" value="1"/>
</dbReference>
<dbReference type="Pfam" id="PF00885">
    <property type="entry name" value="DMRL_synthase"/>
    <property type="match status" value="1"/>
</dbReference>
<feature type="binding site" evidence="8">
    <location>
        <begin position="100"/>
        <end position="101"/>
    </location>
    <ligand>
        <name>(2S)-2-hydroxy-3-oxobutyl phosphate</name>
        <dbReference type="ChEBI" id="CHEBI:58830"/>
    </ligand>
</feature>
<organism evidence="9 10">
    <name type="scientific">Actinomarinicola tropica</name>
    <dbReference type="NCBI Taxonomy" id="2789776"/>
    <lineage>
        <taxon>Bacteria</taxon>
        <taxon>Bacillati</taxon>
        <taxon>Actinomycetota</taxon>
        <taxon>Acidimicrobiia</taxon>
        <taxon>Acidimicrobiales</taxon>
        <taxon>Iamiaceae</taxon>
        <taxon>Actinomarinicola</taxon>
    </lineage>
</organism>
<evidence type="ECO:0000313" key="9">
    <source>
        <dbReference type="EMBL" id="QGG95195.1"/>
    </source>
</evidence>
<proteinExistence type="inferred from homology"/>
<reference evidence="9 10" key="1">
    <citation type="submission" date="2019-11" db="EMBL/GenBank/DDBJ databases">
        <authorList>
            <person name="He Y."/>
        </authorList>
    </citation>
    <scope>NUCLEOTIDE SEQUENCE [LARGE SCALE GENOMIC DNA]</scope>
    <source>
        <strain evidence="9 10">SCSIO 58843</strain>
    </source>
</reference>
<dbReference type="KEGG" id="atq:GH723_08840"/>
<keyword evidence="10" id="KW-1185">Reference proteome</keyword>
<feature type="active site" description="Proton donor" evidence="8">
    <location>
        <position position="103"/>
    </location>
</feature>
<dbReference type="InterPro" id="IPR036467">
    <property type="entry name" value="LS/RS_sf"/>
</dbReference>
<gene>
    <name evidence="8" type="primary">ribH</name>
    <name evidence="9" type="ORF">GH723_08840</name>
</gene>